<evidence type="ECO:0000256" key="14">
    <source>
        <dbReference type="PIRSR" id="PIRSR618044-2"/>
    </source>
</evidence>
<dbReference type="eggNOG" id="COG1686">
    <property type="taxonomic scope" value="Bacteria"/>
</dbReference>
<dbReference type="Gene3D" id="2.60.410.10">
    <property type="entry name" value="D-Ala-D-Ala carboxypeptidase, C-terminal domain"/>
    <property type="match status" value="1"/>
</dbReference>
<comment type="catalytic activity">
    <reaction evidence="12">
        <text>Preferential cleavage: (Ac)2-L-Lys-D-Ala-|-D-Ala. Also transpeptidation of peptidyl-alanyl moieties that are N-acyl substituents of D-alanine.</text>
        <dbReference type="EC" id="3.4.16.4"/>
    </reaction>
</comment>
<evidence type="ECO:0000259" key="16">
    <source>
        <dbReference type="SMART" id="SM00936"/>
    </source>
</evidence>
<evidence type="ECO:0000256" key="1">
    <source>
        <dbReference type="ARBA" id="ARBA00003217"/>
    </source>
</evidence>
<keyword evidence="9" id="KW-0133">Cell shape</keyword>
<keyword evidence="7" id="KW-0732">Signal</keyword>
<evidence type="ECO:0000256" key="4">
    <source>
        <dbReference type="ARBA" id="ARBA00012448"/>
    </source>
</evidence>
<dbReference type="InterPro" id="IPR037167">
    <property type="entry name" value="Peptidase_S11_C_sf"/>
</dbReference>
<keyword evidence="8 17" id="KW-0378">Hydrolase</keyword>
<dbReference type="InterPro" id="IPR001967">
    <property type="entry name" value="Peptidase_S11_N"/>
</dbReference>
<keyword evidence="11" id="KW-0961">Cell wall biogenesis/degradation</keyword>
<dbReference type="PATRIC" id="fig|1150469.3.peg.1471"/>
<keyword evidence="10" id="KW-0573">Peptidoglycan synthesis</keyword>
<feature type="active site" description="Acyl-ester intermediate" evidence="13">
    <location>
        <position position="71"/>
    </location>
</feature>
<dbReference type="PRINTS" id="PR00725">
    <property type="entry name" value="DADACBPTASE1"/>
</dbReference>
<dbReference type="AlphaFoldDB" id="H6SIW4"/>
<dbReference type="EC" id="3.4.16.4" evidence="4"/>
<dbReference type="PANTHER" id="PTHR21581">
    <property type="entry name" value="D-ALANYL-D-ALANINE CARBOXYPEPTIDASE"/>
    <property type="match status" value="1"/>
</dbReference>
<reference evidence="17 18" key="1">
    <citation type="submission" date="2012-02" db="EMBL/GenBank/DDBJ databases">
        <title>Shotgun genome sequence of Phaeospirillum photometricum DSM 122.</title>
        <authorList>
            <person name="Duquesne K."/>
            <person name="Sturgis J."/>
        </authorList>
    </citation>
    <scope>NUCLEOTIDE SEQUENCE [LARGE SCALE GENOMIC DNA]</scope>
    <source>
        <strain evidence="18">DSM122</strain>
    </source>
</reference>
<gene>
    <name evidence="17" type="ORF">RSPPHO_01303</name>
</gene>
<comment type="similarity">
    <text evidence="3 15">Belongs to the peptidase S11 family.</text>
</comment>
<dbReference type="Pfam" id="PF07943">
    <property type="entry name" value="PBP5_C"/>
    <property type="match status" value="1"/>
</dbReference>
<dbReference type="Proteomes" id="UP000033220">
    <property type="component" value="Chromosome DSM 122"/>
</dbReference>
<keyword evidence="5 17" id="KW-0121">Carboxypeptidase</keyword>
<dbReference type="UniPathway" id="UPA00219"/>
<protein>
    <recommendedName>
        <fullName evidence="4">serine-type D-Ala-D-Ala carboxypeptidase</fullName>
        <ecNumber evidence="4">3.4.16.4</ecNumber>
    </recommendedName>
</protein>
<dbReference type="STRING" id="1150469.RSPPHO_01303"/>
<evidence type="ECO:0000313" key="17">
    <source>
        <dbReference type="EMBL" id="CCG07929.1"/>
    </source>
</evidence>
<dbReference type="EMBL" id="HE663493">
    <property type="protein sequence ID" value="CCG07929.1"/>
    <property type="molecule type" value="Genomic_DNA"/>
</dbReference>
<dbReference type="Gene3D" id="3.40.710.10">
    <property type="entry name" value="DD-peptidase/beta-lactamase superfamily"/>
    <property type="match status" value="1"/>
</dbReference>
<evidence type="ECO:0000256" key="12">
    <source>
        <dbReference type="ARBA" id="ARBA00034000"/>
    </source>
</evidence>
<dbReference type="Pfam" id="PF00768">
    <property type="entry name" value="Peptidase_S11"/>
    <property type="match status" value="1"/>
</dbReference>
<evidence type="ECO:0000256" key="9">
    <source>
        <dbReference type="ARBA" id="ARBA00022960"/>
    </source>
</evidence>
<dbReference type="RefSeq" id="WP_014414568.1">
    <property type="nucleotide sequence ID" value="NC_017059.1"/>
</dbReference>
<evidence type="ECO:0000256" key="7">
    <source>
        <dbReference type="ARBA" id="ARBA00022729"/>
    </source>
</evidence>
<organism evidence="17 18">
    <name type="scientific">Pararhodospirillum photometricum DSM 122</name>
    <dbReference type="NCBI Taxonomy" id="1150469"/>
    <lineage>
        <taxon>Bacteria</taxon>
        <taxon>Pseudomonadati</taxon>
        <taxon>Pseudomonadota</taxon>
        <taxon>Alphaproteobacteria</taxon>
        <taxon>Rhodospirillales</taxon>
        <taxon>Rhodospirillaceae</taxon>
        <taxon>Pararhodospirillum</taxon>
    </lineage>
</organism>
<dbReference type="InterPro" id="IPR015956">
    <property type="entry name" value="Peniciliin-bd_prot_C_sf"/>
</dbReference>
<feature type="active site" evidence="13">
    <location>
        <position position="136"/>
    </location>
</feature>
<accession>H6SIW4</accession>
<feature type="domain" description="Peptidase S11 D-Ala-D-Ala carboxypeptidase A C-terminal" evidence="16">
    <location>
        <begin position="288"/>
        <end position="378"/>
    </location>
</feature>
<dbReference type="GO" id="GO:0009002">
    <property type="term" value="F:serine-type D-Ala-D-Ala carboxypeptidase activity"/>
    <property type="evidence" value="ECO:0007669"/>
    <property type="project" value="UniProtKB-EC"/>
</dbReference>
<dbReference type="PANTHER" id="PTHR21581:SF6">
    <property type="entry name" value="TRAFFICKING PROTEIN PARTICLE COMPLEX SUBUNIT 12"/>
    <property type="match status" value="1"/>
</dbReference>
<evidence type="ECO:0000256" key="8">
    <source>
        <dbReference type="ARBA" id="ARBA00022801"/>
    </source>
</evidence>
<evidence type="ECO:0000256" key="10">
    <source>
        <dbReference type="ARBA" id="ARBA00022984"/>
    </source>
</evidence>
<evidence type="ECO:0000256" key="5">
    <source>
        <dbReference type="ARBA" id="ARBA00022645"/>
    </source>
</evidence>
<evidence type="ECO:0000256" key="15">
    <source>
        <dbReference type="RuleBase" id="RU004016"/>
    </source>
</evidence>
<dbReference type="InterPro" id="IPR012338">
    <property type="entry name" value="Beta-lactam/transpept-like"/>
</dbReference>
<dbReference type="GO" id="GO:0009252">
    <property type="term" value="P:peptidoglycan biosynthetic process"/>
    <property type="evidence" value="ECO:0007669"/>
    <property type="project" value="UniProtKB-UniPathway"/>
</dbReference>
<comment type="function">
    <text evidence="1">Removes C-terminal D-alanyl residues from sugar-peptide cell wall precursors.</text>
</comment>
<dbReference type="GO" id="GO:0071555">
    <property type="term" value="P:cell wall organization"/>
    <property type="evidence" value="ECO:0007669"/>
    <property type="project" value="UniProtKB-KW"/>
</dbReference>
<keyword evidence="18" id="KW-1185">Reference proteome</keyword>
<evidence type="ECO:0000256" key="2">
    <source>
        <dbReference type="ARBA" id="ARBA00004752"/>
    </source>
</evidence>
<evidence type="ECO:0000313" key="18">
    <source>
        <dbReference type="Proteomes" id="UP000033220"/>
    </source>
</evidence>
<feature type="binding site" evidence="14">
    <location>
        <position position="238"/>
    </location>
    <ligand>
        <name>substrate</name>
    </ligand>
</feature>
<evidence type="ECO:0000256" key="13">
    <source>
        <dbReference type="PIRSR" id="PIRSR618044-1"/>
    </source>
</evidence>
<name>H6SIW4_PARPM</name>
<evidence type="ECO:0000256" key="6">
    <source>
        <dbReference type="ARBA" id="ARBA00022670"/>
    </source>
</evidence>
<dbReference type="SUPFAM" id="SSF56601">
    <property type="entry name" value="beta-lactamase/transpeptidase-like"/>
    <property type="match status" value="1"/>
</dbReference>
<dbReference type="HOGENOM" id="CLU_027070_8_1_5"/>
<dbReference type="KEGG" id="rpm:RSPPHO_01303"/>
<comment type="pathway">
    <text evidence="2">Cell wall biogenesis; peptidoglycan biosynthesis.</text>
</comment>
<sequence>MVQPMERQVVIASPRRPLLLAFLALLAALGLLNAGPAAAFETKAREALLLDLDTKTILLDKDSAARMPPSSMSKLMTAYMIFERLHEGSLSFDDVFTVSENAWRMGGAASGGSTMFLEPGSTVRVEDILHGIIIQSGNDACVVAAENLAGDEATFARQMTRRAKELGLTDSNFANATGLPDPNHYMTARDLATLAERIITDFPNYYSIYSQTEFTYNGIVQHNRNPLLYKNLGADGLKTGHTNIAGYGLTASAKQGDRRVIMVINGLNSTMERSEEAERLITWAFRNFENVTLFKAGEVVSQAEVWMGAEDEVPLVVPKDLHITLPRAAHRDMSIKVVYEGPLPAPIAAGTPVAKLVLEGPEMTSMAFPLVAGSAVEPLSWVGRLFASMGHLIMSGVHAFLSESEAPAPAPGA</sequence>
<dbReference type="GO" id="GO:0006508">
    <property type="term" value="P:proteolysis"/>
    <property type="evidence" value="ECO:0007669"/>
    <property type="project" value="UniProtKB-KW"/>
</dbReference>
<dbReference type="GO" id="GO:0008360">
    <property type="term" value="P:regulation of cell shape"/>
    <property type="evidence" value="ECO:0007669"/>
    <property type="project" value="UniProtKB-KW"/>
</dbReference>
<keyword evidence="6" id="KW-0645">Protease</keyword>
<dbReference type="SMART" id="SM00936">
    <property type="entry name" value="PBP5_C"/>
    <property type="match status" value="1"/>
</dbReference>
<dbReference type="SUPFAM" id="SSF69189">
    <property type="entry name" value="Penicillin-binding protein associated domain"/>
    <property type="match status" value="1"/>
</dbReference>
<evidence type="ECO:0000256" key="3">
    <source>
        <dbReference type="ARBA" id="ARBA00007164"/>
    </source>
</evidence>
<proteinExistence type="inferred from homology"/>
<dbReference type="InterPro" id="IPR012907">
    <property type="entry name" value="Peptidase_S11_C"/>
</dbReference>
<feature type="active site" description="Proton acceptor" evidence="13">
    <location>
        <position position="74"/>
    </location>
</feature>
<dbReference type="InterPro" id="IPR018044">
    <property type="entry name" value="Peptidase_S11"/>
</dbReference>
<evidence type="ECO:0000256" key="11">
    <source>
        <dbReference type="ARBA" id="ARBA00023316"/>
    </source>
</evidence>